<organism evidence="2">
    <name type="scientific">uncultured Solirubrobacteraceae bacterium</name>
    <dbReference type="NCBI Taxonomy" id="1162706"/>
    <lineage>
        <taxon>Bacteria</taxon>
        <taxon>Bacillati</taxon>
        <taxon>Actinomycetota</taxon>
        <taxon>Thermoleophilia</taxon>
        <taxon>Solirubrobacterales</taxon>
        <taxon>Solirubrobacteraceae</taxon>
        <taxon>environmental samples</taxon>
    </lineage>
</organism>
<feature type="transmembrane region" description="Helical" evidence="1">
    <location>
        <begin position="317"/>
        <end position="336"/>
    </location>
</feature>
<dbReference type="EMBL" id="CADCVL010000021">
    <property type="protein sequence ID" value="CAA9464431.1"/>
    <property type="molecule type" value="Genomic_DNA"/>
</dbReference>
<dbReference type="PANTHER" id="PTHR32063:SF0">
    <property type="entry name" value="SWARMING MOTILITY PROTEIN SWRC"/>
    <property type="match status" value="1"/>
</dbReference>
<dbReference type="InterPro" id="IPR027463">
    <property type="entry name" value="AcrB_DN_DC_subdom"/>
</dbReference>
<protein>
    <recommendedName>
        <fullName evidence="3">RND multidrug efflux transporter Acriflavin resistance protein</fullName>
    </recommendedName>
</protein>
<reference evidence="2" key="1">
    <citation type="submission" date="2020-02" db="EMBL/GenBank/DDBJ databases">
        <authorList>
            <person name="Meier V. D."/>
        </authorList>
    </citation>
    <scope>NUCLEOTIDE SEQUENCE</scope>
    <source>
        <strain evidence="2">AVDCRST_MAG65</strain>
    </source>
</reference>
<keyword evidence="1" id="KW-1133">Transmembrane helix</keyword>
<sequence length="602" mass="62653">CLAHRSVVLLTTVLAVVAGAIGATQLRQQYFPEADFPFLVATTNAPGLSPTQVDEQVTAPLERAVRSLDEVEAVQTIATGGNGQVFIELAYGTDADAARQEITSAMGEVALPPEAEQVEVAGGFTDAAIFNASLASEGDPARLTEVAEEVAREMEAIEGVARVDVAGGARERYELDLKRAALDQGLTPATLAAQVRAVISEQPVGAVGAGGANTPLIVQGGDVDTVAELRRLEVAGGRRVADLAEVRLVKNSGESFALTNGKPSISLSIFKTDRADEVLISEEAEAALEPARRELGGENVTTIFETGSEITDSVKGLLLEGILGAFFAVLVIFLFLRSARSTLVAAASIPTSIVFGLLAAWVLGLSLNIITLAGLTIAIGRVIDDAIVVLENIYKHLERGEPRFQAAVKGTTEVSTAIASSTIATAAVFLPIGLVGGFISEIFFSFSVIVVVALLASLLVAVTLIPVLGSLLLRTPEHVVDPQQSRLSRMVTPATRFGLRHRAVTILAAVVLFGGAIAGVAGGLVPVQFLPDSGTNQITGTVRVPAGTSTERLREQLEPLERRLAAAEGSIDFQVAAGEAALAGDDPVALTNGASFFLSLTD</sequence>
<keyword evidence="1" id="KW-0812">Transmembrane</keyword>
<evidence type="ECO:0008006" key="3">
    <source>
        <dbReference type="Google" id="ProtNLM"/>
    </source>
</evidence>
<keyword evidence="1" id="KW-0472">Membrane</keyword>
<evidence type="ECO:0000313" key="2">
    <source>
        <dbReference type="EMBL" id="CAA9464431.1"/>
    </source>
</evidence>
<dbReference type="Pfam" id="PF00873">
    <property type="entry name" value="ACR_tran"/>
    <property type="match status" value="1"/>
</dbReference>
<dbReference type="PANTHER" id="PTHR32063">
    <property type="match status" value="1"/>
</dbReference>
<dbReference type="GO" id="GO:0042910">
    <property type="term" value="F:xenobiotic transmembrane transporter activity"/>
    <property type="evidence" value="ECO:0007669"/>
    <property type="project" value="TreeGrafter"/>
</dbReference>
<dbReference type="InterPro" id="IPR001036">
    <property type="entry name" value="Acrflvin-R"/>
</dbReference>
<evidence type="ECO:0000256" key="1">
    <source>
        <dbReference type="SAM" id="Phobius"/>
    </source>
</evidence>
<dbReference type="PRINTS" id="PR00702">
    <property type="entry name" value="ACRIFLAVINRP"/>
</dbReference>
<dbReference type="SUPFAM" id="SSF82866">
    <property type="entry name" value="Multidrug efflux transporter AcrB transmembrane domain"/>
    <property type="match status" value="1"/>
</dbReference>
<dbReference type="Gene3D" id="3.30.2090.10">
    <property type="entry name" value="Multidrug efflux transporter AcrB TolC docking domain, DN and DC subdomains"/>
    <property type="match status" value="1"/>
</dbReference>
<feature type="transmembrane region" description="Helical" evidence="1">
    <location>
        <begin position="414"/>
        <end position="436"/>
    </location>
</feature>
<dbReference type="Gene3D" id="3.30.70.1430">
    <property type="entry name" value="Multidrug efflux transporter AcrB pore domain"/>
    <property type="match status" value="2"/>
</dbReference>
<feature type="transmembrane region" description="Helical" evidence="1">
    <location>
        <begin position="503"/>
        <end position="525"/>
    </location>
</feature>
<dbReference type="Gene3D" id="1.20.1640.10">
    <property type="entry name" value="Multidrug efflux transporter AcrB transmembrane domain"/>
    <property type="match status" value="2"/>
</dbReference>
<feature type="non-terminal residue" evidence="2">
    <location>
        <position position="1"/>
    </location>
</feature>
<gene>
    <name evidence="2" type="ORF">AVDCRST_MAG65-122</name>
</gene>
<feature type="transmembrane region" description="Helical" evidence="1">
    <location>
        <begin position="442"/>
        <end position="468"/>
    </location>
</feature>
<dbReference type="AlphaFoldDB" id="A0A6J4RD87"/>
<dbReference type="GO" id="GO:0005886">
    <property type="term" value="C:plasma membrane"/>
    <property type="evidence" value="ECO:0007669"/>
    <property type="project" value="TreeGrafter"/>
</dbReference>
<proteinExistence type="predicted"/>
<name>A0A6J4RD87_9ACTN</name>
<feature type="non-terminal residue" evidence="2">
    <location>
        <position position="602"/>
    </location>
</feature>
<dbReference type="SUPFAM" id="SSF82693">
    <property type="entry name" value="Multidrug efflux transporter AcrB pore domain, PN1, PN2, PC1 and PC2 subdomains"/>
    <property type="match status" value="2"/>
</dbReference>
<feature type="transmembrane region" description="Helical" evidence="1">
    <location>
        <begin position="343"/>
        <end position="363"/>
    </location>
</feature>
<dbReference type="Gene3D" id="3.30.70.1320">
    <property type="entry name" value="Multidrug efflux transporter AcrB pore domain like"/>
    <property type="match status" value="1"/>
</dbReference>
<accession>A0A6J4RD87</accession>